<evidence type="ECO:0000256" key="1">
    <source>
        <dbReference type="ARBA" id="ARBA00022723"/>
    </source>
</evidence>
<reference evidence="10" key="1">
    <citation type="journal article" date="2024" name="IScience">
        <title>Strigolactones Initiate the Formation of Haustorium-like Structures in Castilleja.</title>
        <authorList>
            <person name="Buerger M."/>
            <person name="Peterson D."/>
            <person name="Chory J."/>
        </authorList>
    </citation>
    <scope>NUCLEOTIDE SEQUENCE [LARGE SCALE GENOMIC DNA]</scope>
</reference>
<keyword evidence="10" id="KW-1185">Reference proteome</keyword>
<dbReference type="InterPro" id="IPR050974">
    <property type="entry name" value="Plant_ZF_CCCH"/>
</dbReference>
<organism evidence="9 10">
    <name type="scientific">Castilleja foliolosa</name>
    <dbReference type="NCBI Taxonomy" id="1961234"/>
    <lineage>
        <taxon>Eukaryota</taxon>
        <taxon>Viridiplantae</taxon>
        <taxon>Streptophyta</taxon>
        <taxon>Embryophyta</taxon>
        <taxon>Tracheophyta</taxon>
        <taxon>Spermatophyta</taxon>
        <taxon>Magnoliopsida</taxon>
        <taxon>eudicotyledons</taxon>
        <taxon>Gunneridae</taxon>
        <taxon>Pentapetalae</taxon>
        <taxon>asterids</taxon>
        <taxon>lamiids</taxon>
        <taxon>Lamiales</taxon>
        <taxon>Orobanchaceae</taxon>
        <taxon>Pedicularideae</taxon>
        <taxon>Castillejinae</taxon>
        <taxon>Castilleja</taxon>
    </lineage>
</organism>
<dbReference type="GO" id="GO:0008270">
    <property type="term" value="F:zinc ion binding"/>
    <property type="evidence" value="ECO:0007669"/>
    <property type="project" value="UniProtKB-KW"/>
</dbReference>
<proteinExistence type="predicted"/>
<evidence type="ECO:0000259" key="8">
    <source>
        <dbReference type="PROSITE" id="PS50103"/>
    </source>
</evidence>
<keyword evidence="4 6" id="KW-0862">Zinc</keyword>
<evidence type="ECO:0000256" key="5">
    <source>
        <dbReference type="ARBA" id="ARBA00023125"/>
    </source>
</evidence>
<evidence type="ECO:0000256" key="2">
    <source>
        <dbReference type="ARBA" id="ARBA00022737"/>
    </source>
</evidence>
<dbReference type="PANTHER" id="PTHR12506:SF18">
    <property type="entry name" value="ZINC FINGER CCCH DOMAIN-CONTAINING PROTEIN 33-RELATED"/>
    <property type="match status" value="1"/>
</dbReference>
<feature type="compositionally biased region" description="Polar residues" evidence="7">
    <location>
        <begin position="397"/>
        <end position="407"/>
    </location>
</feature>
<dbReference type="SUPFAM" id="SSF90229">
    <property type="entry name" value="CCCH zinc finger"/>
    <property type="match status" value="5"/>
</dbReference>
<dbReference type="InterPro" id="IPR036855">
    <property type="entry name" value="Znf_CCCH_sf"/>
</dbReference>
<evidence type="ECO:0000256" key="3">
    <source>
        <dbReference type="ARBA" id="ARBA00022771"/>
    </source>
</evidence>
<feature type="zinc finger region" description="C3H1-type" evidence="6">
    <location>
        <begin position="138"/>
        <end position="166"/>
    </location>
</feature>
<keyword evidence="2" id="KW-0677">Repeat</keyword>
<dbReference type="InterPro" id="IPR000571">
    <property type="entry name" value="Znf_CCCH"/>
</dbReference>
<evidence type="ECO:0000256" key="6">
    <source>
        <dbReference type="PROSITE-ProRule" id="PRU00723"/>
    </source>
</evidence>
<evidence type="ECO:0000256" key="7">
    <source>
        <dbReference type="SAM" id="MobiDB-lite"/>
    </source>
</evidence>
<comment type="caution">
    <text evidence="9">The sequence shown here is derived from an EMBL/GenBank/DDBJ whole genome shotgun (WGS) entry which is preliminary data.</text>
</comment>
<feature type="region of interest" description="Disordered" evidence="7">
    <location>
        <begin position="1"/>
        <end position="22"/>
    </location>
</feature>
<dbReference type="PROSITE" id="PS50103">
    <property type="entry name" value="ZF_C3H1"/>
    <property type="match status" value="5"/>
</dbReference>
<feature type="zinc finger region" description="C3H1-type" evidence="6">
    <location>
        <begin position="92"/>
        <end position="120"/>
    </location>
</feature>
<dbReference type="PANTHER" id="PTHR12506">
    <property type="entry name" value="PROTEIN PHOSPHATASE RELATED"/>
    <property type="match status" value="1"/>
</dbReference>
<feature type="zinc finger region" description="C3H1-type" evidence="6">
    <location>
        <begin position="285"/>
        <end position="313"/>
    </location>
</feature>
<name>A0ABD3EHY8_9LAMI</name>
<feature type="domain" description="C3H1-type" evidence="8">
    <location>
        <begin position="138"/>
        <end position="166"/>
    </location>
</feature>
<dbReference type="Pfam" id="PF00642">
    <property type="entry name" value="zf-CCCH"/>
    <property type="match status" value="5"/>
</dbReference>
<dbReference type="Proteomes" id="UP001632038">
    <property type="component" value="Unassembled WGS sequence"/>
</dbReference>
<gene>
    <name evidence="9" type="ORF">CASFOL_003596</name>
</gene>
<dbReference type="SMART" id="SM00356">
    <property type="entry name" value="ZnF_C3H1"/>
    <property type="match status" value="5"/>
</dbReference>
<evidence type="ECO:0000256" key="4">
    <source>
        <dbReference type="ARBA" id="ARBA00022833"/>
    </source>
</evidence>
<feature type="region of interest" description="Disordered" evidence="7">
    <location>
        <begin position="227"/>
        <end position="251"/>
    </location>
</feature>
<evidence type="ECO:0000313" key="10">
    <source>
        <dbReference type="Proteomes" id="UP001632038"/>
    </source>
</evidence>
<keyword evidence="5" id="KW-0238">DNA-binding</keyword>
<feature type="region of interest" description="Disordered" evidence="7">
    <location>
        <begin position="379"/>
        <end position="422"/>
    </location>
</feature>
<accession>A0ABD3EHY8</accession>
<dbReference type="Gene3D" id="4.10.1000.10">
    <property type="entry name" value="Zinc finger, CCCH-type"/>
    <property type="match status" value="2"/>
</dbReference>
<evidence type="ECO:0000313" key="9">
    <source>
        <dbReference type="EMBL" id="KAL3653915.1"/>
    </source>
</evidence>
<protein>
    <recommendedName>
        <fullName evidence="8">C3H1-type domain-containing protein</fullName>
    </recommendedName>
</protein>
<dbReference type="Gene3D" id="2.30.30.1190">
    <property type="match status" value="1"/>
</dbReference>
<dbReference type="EMBL" id="JAVIJP010000005">
    <property type="protein sequence ID" value="KAL3653915.1"/>
    <property type="molecule type" value="Genomic_DNA"/>
</dbReference>
<feature type="zinc finger region" description="C3H1-type" evidence="6">
    <location>
        <begin position="331"/>
        <end position="359"/>
    </location>
</feature>
<feature type="compositionally biased region" description="Low complexity" evidence="7">
    <location>
        <begin position="1"/>
        <end position="17"/>
    </location>
</feature>
<feature type="zinc finger region" description="C3H1-type" evidence="6">
    <location>
        <begin position="47"/>
        <end position="75"/>
    </location>
</feature>
<keyword evidence="1 6" id="KW-0479">Metal-binding</keyword>
<keyword evidence="3 6" id="KW-0863">Zinc-finger</keyword>
<feature type="compositionally biased region" description="Polar residues" evidence="7">
    <location>
        <begin position="379"/>
        <end position="390"/>
    </location>
</feature>
<dbReference type="FunFam" id="4.10.1000.10:FF:000028">
    <property type="entry name" value="Zinc finger nuclease 2"/>
    <property type="match status" value="1"/>
</dbReference>
<dbReference type="GO" id="GO:0003677">
    <property type="term" value="F:DNA binding"/>
    <property type="evidence" value="ECO:0007669"/>
    <property type="project" value="UniProtKB-KW"/>
</dbReference>
<feature type="domain" description="C3H1-type" evidence="8">
    <location>
        <begin position="331"/>
        <end position="359"/>
    </location>
</feature>
<dbReference type="AlphaFoldDB" id="A0ABD3EHY8"/>
<dbReference type="GO" id="GO:0003729">
    <property type="term" value="F:mRNA binding"/>
    <property type="evidence" value="ECO:0007669"/>
    <property type="project" value="UniProtKB-ARBA"/>
</dbReference>
<sequence>MSIIAHASSASSSSSSSLQPHPDHRDVLWQMSMLSREQMESGYYPVREDEPDCSYYIRTGFCRFGPTCRFNHPLNRKLAMATARLRGEYPERIGQPECQYYLRTGICKFGATCKFHHPRDKAGPAVGVALNVLGYPLRLNEVECGFYMRNGHCKFGVTCKFHHPQPSNMMVSIHGSALYPSVHSVTTSAQPVPGVSFIPGPQWQSPSSCAQLIVPQGVLSVPCNTHGQMGSVSPSKNQQQTEGNNENDGVSCKNEGTNVGFQFGSNSLLFGSYAFERGDVLFPERPGLPECQFYLKTGNCKFGPLCKFHHPRERRIHVLNCVLSPIGLPLRPGEPKCVYYSQYGVCKFGPSCKFDHPMGAAAASSSTYGPDARRFMASSPGTVALSSSSDGLEEENSSNSRQLSSAEARQKPSDENNLNNTE</sequence>
<feature type="domain" description="C3H1-type" evidence="8">
    <location>
        <begin position="285"/>
        <end position="313"/>
    </location>
</feature>
<feature type="domain" description="C3H1-type" evidence="8">
    <location>
        <begin position="92"/>
        <end position="120"/>
    </location>
</feature>
<feature type="domain" description="C3H1-type" evidence="8">
    <location>
        <begin position="47"/>
        <end position="75"/>
    </location>
</feature>